<evidence type="ECO:0000256" key="1">
    <source>
        <dbReference type="SAM" id="Phobius"/>
    </source>
</evidence>
<accession>A0ABV9LQU3</accession>
<gene>
    <name evidence="2" type="ORF">ACFO4O_00015</name>
</gene>
<evidence type="ECO:0008006" key="4">
    <source>
        <dbReference type="Google" id="ProtNLM"/>
    </source>
</evidence>
<name>A0ABV9LQU3_9ALTE</name>
<feature type="transmembrane region" description="Helical" evidence="1">
    <location>
        <begin position="12"/>
        <end position="33"/>
    </location>
</feature>
<protein>
    <recommendedName>
        <fullName evidence="4">DUF3796 domain-containing protein</fullName>
    </recommendedName>
</protein>
<organism evidence="2 3">
    <name type="scientific">Glaciecola siphonariae</name>
    <dbReference type="NCBI Taxonomy" id="521012"/>
    <lineage>
        <taxon>Bacteria</taxon>
        <taxon>Pseudomonadati</taxon>
        <taxon>Pseudomonadota</taxon>
        <taxon>Gammaproteobacteria</taxon>
        <taxon>Alteromonadales</taxon>
        <taxon>Alteromonadaceae</taxon>
        <taxon>Glaciecola</taxon>
    </lineage>
</organism>
<dbReference type="EMBL" id="JBHSGU010000001">
    <property type="protein sequence ID" value="MFC4698544.1"/>
    <property type="molecule type" value="Genomic_DNA"/>
</dbReference>
<reference evidence="3" key="1">
    <citation type="journal article" date="2019" name="Int. J. Syst. Evol. Microbiol.">
        <title>The Global Catalogue of Microorganisms (GCM) 10K type strain sequencing project: providing services to taxonomists for standard genome sequencing and annotation.</title>
        <authorList>
            <consortium name="The Broad Institute Genomics Platform"/>
            <consortium name="The Broad Institute Genome Sequencing Center for Infectious Disease"/>
            <person name="Wu L."/>
            <person name="Ma J."/>
        </authorList>
    </citation>
    <scope>NUCLEOTIDE SEQUENCE [LARGE SCALE GENOMIC DNA]</scope>
    <source>
        <strain evidence="3">KACC 12507</strain>
    </source>
</reference>
<sequence length="138" mass="15391">MKQHNPKSEEKFMSHNAWFSVFIGVALLAQSLYPLVDEYRAITIGILVVAFVGTFIMFCLQGGLKSRQLYITYKDEFLSAINTKAYKHCAYSLIGAFGIAIIFGSTLLSQISHSSMAFIYLAIACVTYGISLLWQSRA</sequence>
<feature type="transmembrane region" description="Helical" evidence="1">
    <location>
        <begin position="117"/>
        <end position="134"/>
    </location>
</feature>
<dbReference type="Proteomes" id="UP001595897">
    <property type="component" value="Unassembled WGS sequence"/>
</dbReference>
<keyword evidence="1" id="KW-1133">Transmembrane helix</keyword>
<evidence type="ECO:0000313" key="3">
    <source>
        <dbReference type="Proteomes" id="UP001595897"/>
    </source>
</evidence>
<dbReference type="RefSeq" id="WP_382405127.1">
    <property type="nucleotide sequence ID" value="NZ_JBHSGU010000001.1"/>
</dbReference>
<evidence type="ECO:0000313" key="2">
    <source>
        <dbReference type="EMBL" id="MFC4698544.1"/>
    </source>
</evidence>
<feature type="transmembrane region" description="Helical" evidence="1">
    <location>
        <begin position="39"/>
        <end position="60"/>
    </location>
</feature>
<comment type="caution">
    <text evidence="2">The sequence shown here is derived from an EMBL/GenBank/DDBJ whole genome shotgun (WGS) entry which is preliminary data.</text>
</comment>
<keyword evidence="1" id="KW-0472">Membrane</keyword>
<feature type="transmembrane region" description="Helical" evidence="1">
    <location>
        <begin position="89"/>
        <end position="111"/>
    </location>
</feature>
<keyword evidence="3" id="KW-1185">Reference proteome</keyword>
<keyword evidence="1" id="KW-0812">Transmembrane</keyword>
<proteinExistence type="predicted"/>